<dbReference type="RefSeq" id="WP_184520099.1">
    <property type="nucleotide sequence ID" value="NZ_JACIJD010000013.1"/>
</dbReference>
<sequence length="209" mass="22893">MLRALLSLVLLAPAAAFAQSAPPPMPTRDVAVTYRTSEGGEMRFFWRAADSTMRAEGMGDAGGAMIYDMRGRNIIMLMDAQRAYVRLPGDDDDRKREVGSLALGDVKPGDKVSREGAAEIAGQRCTVWRVERAKESPEDEAEVERSCVTADGVLLRRVEGEGDEAETSYLATRVAYGPQDPALFRAPAGWRQMSLDELAKQIGEGLRQR</sequence>
<evidence type="ECO:0000313" key="2">
    <source>
        <dbReference type="EMBL" id="MBB5695024.1"/>
    </source>
</evidence>
<dbReference type="AlphaFoldDB" id="A0A840YL38"/>
<name>A0A840YL38_9PROT</name>
<evidence type="ECO:0008006" key="4">
    <source>
        <dbReference type="Google" id="ProtNLM"/>
    </source>
</evidence>
<organism evidence="2 3">
    <name type="scientific">Muricoccus pecuniae</name>
    <dbReference type="NCBI Taxonomy" id="693023"/>
    <lineage>
        <taxon>Bacteria</taxon>
        <taxon>Pseudomonadati</taxon>
        <taxon>Pseudomonadota</taxon>
        <taxon>Alphaproteobacteria</taxon>
        <taxon>Acetobacterales</taxon>
        <taxon>Roseomonadaceae</taxon>
        <taxon>Muricoccus</taxon>
    </lineage>
</organism>
<dbReference type="Proteomes" id="UP000580654">
    <property type="component" value="Unassembled WGS sequence"/>
</dbReference>
<accession>A0A840YL38</accession>
<keyword evidence="3" id="KW-1185">Reference proteome</keyword>
<reference evidence="2 3" key="1">
    <citation type="submission" date="2020-08" db="EMBL/GenBank/DDBJ databases">
        <title>Genomic Encyclopedia of Type Strains, Phase IV (KMG-IV): sequencing the most valuable type-strain genomes for metagenomic binning, comparative biology and taxonomic classification.</title>
        <authorList>
            <person name="Goeker M."/>
        </authorList>
    </citation>
    <scope>NUCLEOTIDE SEQUENCE [LARGE SCALE GENOMIC DNA]</scope>
    <source>
        <strain evidence="2 3">DSM 25622</strain>
    </source>
</reference>
<protein>
    <recommendedName>
        <fullName evidence="4">DUF4412 domain-containing protein</fullName>
    </recommendedName>
</protein>
<feature type="chain" id="PRO_5032590886" description="DUF4412 domain-containing protein" evidence="1">
    <location>
        <begin position="19"/>
        <end position="209"/>
    </location>
</feature>
<dbReference type="EMBL" id="JACIJD010000013">
    <property type="protein sequence ID" value="MBB5695024.1"/>
    <property type="molecule type" value="Genomic_DNA"/>
</dbReference>
<proteinExistence type="predicted"/>
<keyword evidence="1" id="KW-0732">Signal</keyword>
<feature type="signal peptide" evidence="1">
    <location>
        <begin position="1"/>
        <end position="18"/>
    </location>
</feature>
<evidence type="ECO:0000313" key="3">
    <source>
        <dbReference type="Proteomes" id="UP000580654"/>
    </source>
</evidence>
<gene>
    <name evidence="2" type="ORF">FHS87_003077</name>
</gene>
<comment type="caution">
    <text evidence="2">The sequence shown here is derived from an EMBL/GenBank/DDBJ whole genome shotgun (WGS) entry which is preliminary data.</text>
</comment>
<evidence type="ECO:0000256" key="1">
    <source>
        <dbReference type="SAM" id="SignalP"/>
    </source>
</evidence>